<organism evidence="1 2">
    <name type="scientific">Mya arenaria</name>
    <name type="common">Soft-shell clam</name>
    <dbReference type="NCBI Taxonomy" id="6604"/>
    <lineage>
        <taxon>Eukaryota</taxon>
        <taxon>Metazoa</taxon>
        <taxon>Spiralia</taxon>
        <taxon>Lophotrochozoa</taxon>
        <taxon>Mollusca</taxon>
        <taxon>Bivalvia</taxon>
        <taxon>Autobranchia</taxon>
        <taxon>Heteroconchia</taxon>
        <taxon>Euheterodonta</taxon>
        <taxon>Imparidentia</taxon>
        <taxon>Neoheterodontei</taxon>
        <taxon>Myida</taxon>
        <taxon>Myoidea</taxon>
        <taxon>Myidae</taxon>
        <taxon>Mya</taxon>
    </lineage>
</organism>
<dbReference type="InterPro" id="IPR036397">
    <property type="entry name" value="RNaseH_sf"/>
</dbReference>
<sequence length="122" mass="14319">MIWKRSSSPPPKKARMSKSAKKFMFIFFMDSDGMLNQHAVPADSTTSTGSVQTRSRTHGLQVFSRLKADLRGNRYENLDHLRKAVRSIVRSYNQTWYSGIFSRWFERHRKCIVHKGEYFEKG</sequence>
<dbReference type="Proteomes" id="UP001164746">
    <property type="component" value="Chromosome 8"/>
</dbReference>
<evidence type="ECO:0000313" key="2">
    <source>
        <dbReference type="Proteomes" id="UP001164746"/>
    </source>
</evidence>
<gene>
    <name evidence="1" type="ORF">MAR_027755</name>
</gene>
<protein>
    <submittedName>
        <fullName evidence="1">Uncharacterized protein</fullName>
    </submittedName>
</protein>
<name>A0ABY7EUS0_MYAAR</name>
<dbReference type="Gene3D" id="3.30.420.10">
    <property type="entry name" value="Ribonuclease H-like superfamily/Ribonuclease H"/>
    <property type="match status" value="1"/>
</dbReference>
<accession>A0ABY7EUS0</accession>
<proteinExistence type="predicted"/>
<reference evidence="1" key="1">
    <citation type="submission" date="2022-11" db="EMBL/GenBank/DDBJ databases">
        <title>Centuries of genome instability and evolution in soft-shell clam transmissible cancer (bioRxiv).</title>
        <authorList>
            <person name="Hart S.F.M."/>
            <person name="Yonemitsu M.A."/>
            <person name="Giersch R.M."/>
            <person name="Beal B.F."/>
            <person name="Arriagada G."/>
            <person name="Davis B.W."/>
            <person name="Ostrander E.A."/>
            <person name="Goff S.P."/>
            <person name="Metzger M.J."/>
        </authorList>
    </citation>
    <scope>NUCLEOTIDE SEQUENCE</scope>
    <source>
        <strain evidence="1">MELC-2E11</strain>
        <tissue evidence="1">Siphon/mantle</tissue>
    </source>
</reference>
<evidence type="ECO:0000313" key="1">
    <source>
        <dbReference type="EMBL" id="WAR13575.1"/>
    </source>
</evidence>
<dbReference type="EMBL" id="CP111019">
    <property type="protein sequence ID" value="WAR13575.1"/>
    <property type="molecule type" value="Genomic_DNA"/>
</dbReference>
<keyword evidence="2" id="KW-1185">Reference proteome</keyword>